<evidence type="ECO:0000256" key="1">
    <source>
        <dbReference type="ARBA" id="ARBA00002974"/>
    </source>
</evidence>
<comment type="function">
    <text evidence="1">Decomposes hydrogen peroxide into water and oxygen; serves to protect cells from the toxic effects of hydrogen peroxide.</text>
</comment>
<keyword evidence="4 8" id="KW-0349">Heme</keyword>
<dbReference type="PANTHER" id="PTHR11465:SF9">
    <property type="entry name" value="CATALASE"/>
    <property type="match status" value="1"/>
</dbReference>
<comment type="cofactor">
    <cofactor evidence="8">
        <name>heme</name>
        <dbReference type="ChEBI" id="CHEBI:30413"/>
    </cofactor>
</comment>
<evidence type="ECO:0000256" key="7">
    <source>
        <dbReference type="ARBA" id="ARBA00023004"/>
    </source>
</evidence>
<dbReference type="Pfam" id="PF00199">
    <property type="entry name" value="Catalase"/>
    <property type="match status" value="1"/>
</dbReference>
<proteinExistence type="inferred from homology"/>
<keyword evidence="5 8" id="KW-0479">Metal-binding</keyword>
<evidence type="ECO:0000313" key="10">
    <source>
        <dbReference type="EMBL" id="NGZ87061.1"/>
    </source>
</evidence>
<evidence type="ECO:0000256" key="3">
    <source>
        <dbReference type="ARBA" id="ARBA00022559"/>
    </source>
</evidence>
<evidence type="ECO:0000256" key="2">
    <source>
        <dbReference type="ARBA" id="ARBA00005329"/>
    </source>
</evidence>
<dbReference type="GO" id="GO:0004096">
    <property type="term" value="F:catalase activity"/>
    <property type="evidence" value="ECO:0007669"/>
    <property type="project" value="UniProtKB-EC"/>
</dbReference>
<dbReference type="InterPro" id="IPR024168">
    <property type="entry name" value="Catalase_SrpA-type_pred"/>
</dbReference>
<name>A0ABX0FRE2_9BURK</name>
<keyword evidence="6 8" id="KW-0560">Oxidoreductase</keyword>
<comment type="function">
    <text evidence="8">Has an organic peroxide-dependent peroxidase activity.</text>
</comment>
<evidence type="ECO:0000256" key="8">
    <source>
        <dbReference type="PIRNR" id="PIRNR000296"/>
    </source>
</evidence>
<dbReference type="InterPro" id="IPR020835">
    <property type="entry name" value="Catalase_sf"/>
</dbReference>
<keyword evidence="7 8" id="KW-0408">Iron</keyword>
<comment type="similarity">
    <text evidence="2 8">Belongs to the catalase family.</text>
</comment>
<accession>A0ABX0FRE2</accession>
<dbReference type="PANTHER" id="PTHR11465">
    <property type="entry name" value="CATALASE"/>
    <property type="match status" value="1"/>
</dbReference>
<dbReference type="Gene3D" id="1.20.1280.120">
    <property type="match status" value="1"/>
</dbReference>
<dbReference type="InterPro" id="IPR011614">
    <property type="entry name" value="Catalase_core"/>
</dbReference>
<keyword evidence="11" id="KW-1185">Reference proteome</keyword>
<dbReference type="Proteomes" id="UP000666369">
    <property type="component" value="Unassembled WGS sequence"/>
</dbReference>
<dbReference type="Gene3D" id="2.40.180.10">
    <property type="entry name" value="Catalase core domain"/>
    <property type="match status" value="1"/>
</dbReference>
<feature type="domain" description="Catalase core" evidence="9">
    <location>
        <begin position="1"/>
        <end position="308"/>
    </location>
</feature>
<dbReference type="PIRSF" id="PIRSF000296">
    <property type="entry name" value="SrpA"/>
    <property type="match status" value="1"/>
</dbReference>
<dbReference type="EMBL" id="JAADJT010000011">
    <property type="protein sequence ID" value="NGZ87061.1"/>
    <property type="molecule type" value="Genomic_DNA"/>
</dbReference>
<protein>
    <recommendedName>
        <fullName evidence="8">Catalase-related peroxidase</fullName>
        <ecNumber evidence="8">1.11.1.-</ecNumber>
    </recommendedName>
</protein>
<gene>
    <name evidence="10" type="ORF">GW587_22725</name>
</gene>
<evidence type="ECO:0000259" key="9">
    <source>
        <dbReference type="SMART" id="SM01060"/>
    </source>
</evidence>
<evidence type="ECO:0000313" key="11">
    <source>
        <dbReference type="Proteomes" id="UP000666369"/>
    </source>
</evidence>
<evidence type="ECO:0000256" key="6">
    <source>
        <dbReference type="ARBA" id="ARBA00023002"/>
    </source>
</evidence>
<dbReference type="PROSITE" id="PS51402">
    <property type="entry name" value="CATALASE_3"/>
    <property type="match status" value="1"/>
</dbReference>
<dbReference type="RefSeq" id="WP_166106944.1">
    <property type="nucleotide sequence ID" value="NZ_JAADJT010000011.1"/>
</dbReference>
<dbReference type="SMART" id="SM01060">
    <property type="entry name" value="Catalase"/>
    <property type="match status" value="1"/>
</dbReference>
<sequence length="308" mass="32404">MDTTNIVTRPGPVAMIDALNDTFGKHAGKRASHAKGFCARGEFLPSPDAAQLVDGPLFRAEALAATLRFSVGGGNPGVSDKSRSVRGMAVRVSHGEQDWDLVLLSEPVFFAATPESFVSFLAARVADPLTRKPDPAKIAAHNAQFPDGTRQPALLAAHGAPASYATTPYFSNNAFTFKSATGAVQTARIVVQPLAGTRYLSDEDEIAYPDAFLEEELALRTHAAAVEFDVMAQLPAEGDSLTDPSQPWLGAGMVKLGRLRVTGIAAHGACDGLVFVPVNLPAGIGASEDPILLARAAAYAVSLKRRTI</sequence>
<evidence type="ECO:0000256" key="5">
    <source>
        <dbReference type="ARBA" id="ARBA00022723"/>
    </source>
</evidence>
<keyword evidence="3 8" id="KW-0575">Peroxidase</keyword>
<dbReference type="EC" id="1.11.1.-" evidence="8"/>
<dbReference type="InterPro" id="IPR018028">
    <property type="entry name" value="Catalase"/>
</dbReference>
<comment type="caution">
    <text evidence="10">The sequence shown here is derived from an EMBL/GenBank/DDBJ whole genome shotgun (WGS) entry which is preliminary data.</text>
</comment>
<reference evidence="11" key="1">
    <citation type="submission" date="2023-07" db="EMBL/GenBank/DDBJ databases">
        <title>Duganella aceri sp. nov., isolated from tree sap.</title>
        <authorList>
            <person name="Kim I.S."/>
        </authorList>
    </citation>
    <scope>NUCLEOTIDE SEQUENCE [LARGE SCALE GENOMIC DNA]</scope>
    <source>
        <strain evidence="11">SAP-35</strain>
    </source>
</reference>
<organism evidence="10 11">
    <name type="scientific">Duganella aceris</name>
    <dbReference type="NCBI Taxonomy" id="2703883"/>
    <lineage>
        <taxon>Bacteria</taxon>
        <taxon>Pseudomonadati</taxon>
        <taxon>Pseudomonadota</taxon>
        <taxon>Betaproteobacteria</taxon>
        <taxon>Burkholderiales</taxon>
        <taxon>Oxalobacteraceae</taxon>
        <taxon>Telluria group</taxon>
        <taxon>Duganella</taxon>
    </lineage>
</organism>
<dbReference type="SUPFAM" id="SSF56634">
    <property type="entry name" value="Heme-dependent catalase-like"/>
    <property type="match status" value="1"/>
</dbReference>
<evidence type="ECO:0000256" key="4">
    <source>
        <dbReference type="ARBA" id="ARBA00022617"/>
    </source>
</evidence>